<organism evidence="10 11">
    <name type="scientific">Mycena maculata</name>
    <dbReference type="NCBI Taxonomy" id="230809"/>
    <lineage>
        <taxon>Eukaryota</taxon>
        <taxon>Fungi</taxon>
        <taxon>Dikarya</taxon>
        <taxon>Basidiomycota</taxon>
        <taxon>Agaricomycotina</taxon>
        <taxon>Agaricomycetes</taxon>
        <taxon>Agaricomycetidae</taxon>
        <taxon>Agaricales</taxon>
        <taxon>Marasmiineae</taxon>
        <taxon>Mycenaceae</taxon>
        <taxon>Mycena</taxon>
    </lineage>
</organism>
<dbReference type="Pfam" id="PF00067">
    <property type="entry name" value="p450"/>
    <property type="match status" value="1"/>
</dbReference>
<feature type="binding site" description="axial binding residue" evidence="8">
    <location>
        <position position="127"/>
    </location>
    <ligand>
        <name>heme</name>
        <dbReference type="ChEBI" id="CHEBI:30413"/>
    </ligand>
    <ligandPart>
        <name>Fe</name>
        <dbReference type="ChEBI" id="CHEBI:18248"/>
    </ligandPart>
</feature>
<comment type="similarity">
    <text evidence="3">Belongs to the cytochrome P450 family.</text>
</comment>
<evidence type="ECO:0000256" key="8">
    <source>
        <dbReference type="PIRSR" id="PIRSR602403-1"/>
    </source>
</evidence>
<dbReference type="Proteomes" id="UP001215280">
    <property type="component" value="Unassembled WGS sequence"/>
</dbReference>
<gene>
    <name evidence="10" type="ORF">DFH07DRAFT_756905</name>
</gene>
<dbReference type="InterPro" id="IPR001128">
    <property type="entry name" value="Cyt_P450"/>
</dbReference>
<keyword evidence="11" id="KW-1185">Reference proteome</keyword>
<dbReference type="InterPro" id="IPR036396">
    <property type="entry name" value="Cyt_P450_sf"/>
</dbReference>
<dbReference type="PRINTS" id="PR00465">
    <property type="entry name" value="EP450IV"/>
</dbReference>
<dbReference type="GO" id="GO:0005506">
    <property type="term" value="F:iron ion binding"/>
    <property type="evidence" value="ECO:0007669"/>
    <property type="project" value="InterPro"/>
</dbReference>
<keyword evidence="8" id="KW-0349">Heme</keyword>
<dbReference type="SUPFAM" id="SSF48264">
    <property type="entry name" value="Cytochrome P450"/>
    <property type="match status" value="1"/>
</dbReference>
<evidence type="ECO:0000256" key="9">
    <source>
        <dbReference type="SAM" id="MobiDB-lite"/>
    </source>
</evidence>
<keyword evidence="5" id="KW-0560">Oxidoreductase</keyword>
<name>A0AAD7MR07_9AGAR</name>
<dbReference type="InterPro" id="IPR050121">
    <property type="entry name" value="Cytochrome_P450_monoxygenase"/>
</dbReference>
<reference evidence="10" key="1">
    <citation type="submission" date="2023-03" db="EMBL/GenBank/DDBJ databases">
        <title>Massive genome expansion in bonnet fungi (Mycena s.s.) driven by repeated elements and novel gene families across ecological guilds.</title>
        <authorList>
            <consortium name="Lawrence Berkeley National Laboratory"/>
            <person name="Harder C.B."/>
            <person name="Miyauchi S."/>
            <person name="Viragh M."/>
            <person name="Kuo A."/>
            <person name="Thoen E."/>
            <person name="Andreopoulos B."/>
            <person name="Lu D."/>
            <person name="Skrede I."/>
            <person name="Drula E."/>
            <person name="Henrissat B."/>
            <person name="Morin E."/>
            <person name="Kohler A."/>
            <person name="Barry K."/>
            <person name="LaButti K."/>
            <person name="Morin E."/>
            <person name="Salamov A."/>
            <person name="Lipzen A."/>
            <person name="Mereny Z."/>
            <person name="Hegedus B."/>
            <person name="Baldrian P."/>
            <person name="Stursova M."/>
            <person name="Weitz H."/>
            <person name="Taylor A."/>
            <person name="Grigoriev I.V."/>
            <person name="Nagy L.G."/>
            <person name="Martin F."/>
            <person name="Kauserud H."/>
        </authorList>
    </citation>
    <scope>NUCLEOTIDE SEQUENCE</scope>
    <source>
        <strain evidence="10">CBHHK188m</strain>
    </source>
</reference>
<sequence>LRKEIDEAFPRNENSSPADETSKLATMPLLNAIINEALRLQPPVPTGLQRAPMPGGGGKVVGSIFVPEGTAVYMSPYAIHRDPRYFNPDPDRFWPERWLDDEHQTCTDPVQTDHSAFLPYSVGPMNCAGKLLAQLELRVVVATLVQQLDMELETGWDRTQWEQGLEDFFVFKKGVLPVIIKSRASQ</sequence>
<comment type="caution">
    <text evidence="10">The sequence shown here is derived from an EMBL/GenBank/DDBJ whole genome shotgun (WGS) entry which is preliminary data.</text>
</comment>
<evidence type="ECO:0000256" key="7">
    <source>
        <dbReference type="ARBA" id="ARBA00023033"/>
    </source>
</evidence>
<evidence type="ECO:0000256" key="6">
    <source>
        <dbReference type="ARBA" id="ARBA00023004"/>
    </source>
</evidence>
<dbReference type="GO" id="GO:0016705">
    <property type="term" value="F:oxidoreductase activity, acting on paired donors, with incorporation or reduction of molecular oxygen"/>
    <property type="evidence" value="ECO:0007669"/>
    <property type="project" value="InterPro"/>
</dbReference>
<comment type="cofactor">
    <cofactor evidence="1 8">
        <name>heme</name>
        <dbReference type="ChEBI" id="CHEBI:30413"/>
    </cofactor>
</comment>
<evidence type="ECO:0000256" key="5">
    <source>
        <dbReference type="ARBA" id="ARBA00023002"/>
    </source>
</evidence>
<dbReference type="InterPro" id="IPR002403">
    <property type="entry name" value="Cyt_P450_E_grp-IV"/>
</dbReference>
<keyword evidence="7" id="KW-0503">Monooxygenase</keyword>
<evidence type="ECO:0000256" key="2">
    <source>
        <dbReference type="ARBA" id="ARBA00005179"/>
    </source>
</evidence>
<protein>
    <submittedName>
        <fullName evidence="10">Cytochrome P450</fullName>
    </submittedName>
</protein>
<dbReference type="PRINTS" id="PR00385">
    <property type="entry name" value="P450"/>
</dbReference>
<dbReference type="Gene3D" id="1.10.630.10">
    <property type="entry name" value="Cytochrome P450"/>
    <property type="match status" value="1"/>
</dbReference>
<accession>A0AAD7MR07</accession>
<proteinExistence type="inferred from homology"/>
<dbReference type="AlphaFoldDB" id="A0AAD7MR07"/>
<feature type="non-terminal residue" evidence="10">
    <location>
        <position position="1"/>
    </location>
</feature>
<evidence type="ECO:0000256" key="3">
    <source>
        <dbReference type="ARBA" id="ARBA00010617"/>
    </source>
</evidence>
<dbReference type="PANTHER" id="PTHR24305">
    <property type="entry name" value="CYTOCHROME P450"/>
    <property type="match status" value="1"/>
</dbReference>
<keyword evidence="4 8" id="KW-0479">Metal-binding</keyword>
<feature type="region of interest" description="Disordered" evidence="9">
    <location>
        <begin position="1"/>
        <end position="23"/>
    </location>
</feature>
<dbReference type="GO" id="GO:0020037">
    <property type="term" value="F:heme binding"/>
    <property type="evidence" value="ECO:0007669"/>
    <property type="project" value="InterPro"/>
</dbReference>
<feature type="compositionally biased region" description="Basic and acidic residues" evidence="9">
    <location>
        <begin position="1"/>
        <end position="10"/>
    </location>
</feature>
<evidence type="ECO:0000313" key="10">
    <source>
        <dbReference type="EMBL" id="KAJ7729247.1"/>
    </source>
</evidence>
<dbReference type="EMBL" id="JARJLG010000199">
    <property type="protein sequence ID" value="KAJ7729247.1"/>
    <property type="molecule type" value="Genomic_DNA"/>
</dbReference>
<evidence type="ECO:0000256" key="4">
    <source>
        <dbReference type="ARBA" id="ARBA00022723"/>
    </source>
</evidence>
<evidence type="ECO:0000313" key="11">
    <source>
        <dbReference type="Proteomes" id="UP001215280"/>
    </source>
</evidence>
<evidence type="ECO:0000256" key="1">
    <source>
        <dbReference type="ARBA" id="ARBA00001971"/>
    </source>
</evidence>
<comment type="pathway">
    <text evidence="2">Secondary metabolite biosynthesis.</text>
</comment>
<dbReference type="GO" id="GO:0004497">
    <property type="term" value="F:monooxygenase activity"/>
    <property type="evidence" value="ECO:0007669"/>
    <property type="project" value="UniProtKB-KW"/>
</dbReference>
<keyword evidence="6 8" id="KW-0408">Iron</keyword>
<dbReference type="PANTHER" id="PTHR24305:SF187">
    <property type="entry name" value="P450, PUTATIVE (EUROFUNG)-RELATED"/>
    <property type="match status" value="1"/>
</dbReference>